<keyword evidence="1" id="KW-0472">Membrane</keyword>
<feature type="transmembrane region" description="Helical" evidence="1">
    <location>
        <begin position="12"/>
        <end position="30"/>
    </location>
</feature>
<proteinExistence type="predicted"/>
<protein>
    <submittedName>
        <fullName evidence="2">Uncharacterized protein</fullName>
    </submittedName>
</protein>
<sequence>MTGVSVSLSNPCIFIYAFIAIFISVSIFLSSSGCFSPSLCICLLQMYCHTCLPRSVMSSQGEYFPCDSQAGSKPLTWSCVDFRCLYGVRPETSFNSWIQSRRVMPDVLITLGTFKEMQIF</sequence>
<name>A0ABV0U2B1_9TELE</name>
<gene>
    <name evidence="2" type="ORF">ILYODFUR_035716</name>
</gene>
<evidence type="ECO:0000256" key="1">
    <source>
        <dbReference type="SAM" id="Phobius"/>
    </source>
</evidence>
<evidence type="ECO:0000313" key="2">
    <source>
        <dbReference type="EMBL" id="MEQ2238685.1"/>
    </source>
</evidence>
<organism evidence="2 3">
    <name type="scientific">Ilyodon furcidens</name>
    <name type="common">goldbreast splitfin</name>
    <dbReference type="NCBI Taxonomy" id="33524"/>
    <lineage>
        <taxon>Eukaryota</taxon>
        <taxon>Metazoa</taxon>
        <taxon>Chordata</taxon>
        <taxon>Craniata</taxon>
        <taxon>Vertebrata</taxon>
        <taxon>Euteleostomi</taxon>
        <taxon>Actinopterygii</taxon>
        <taxon>Neopterygii</taxon>
        <taxon>Teleostei</taxon>
        <taxon>Neoteleostei</taxon>
        <taxon>Acanthomorphata</taxon>
        <taxon>Ovalentaria</taxon>
        <taxon>Atherinomorphae</taxon>
        <taxon>Cyprinodontiformes</taxon>
        <taxon>Goodeidae</taxon>
        <taxon>Ilyodon</taxon>
    </lineage>
</organism>
<accession>A0ABV0U2B1</accession>
<keyword evidence="3" id="KW-1185">Reference proteome</keyword>
<reference evidence="2 3" key="1">
    <citation type="submission" date="2021-06" db="EMBL/GenBank/DDBJ databases">
        <authorList>
            <person name="Palmer J.M."/>
        </authorList>
    </citation>
    <scope>NUCLEOTIDE SEQUENCE [LARGE SCALE GENOMIC DNA]</scope>
    <source>
        <strain evidence="3">if_2019</strain>
        <tissue evidence="2">Muscle</tissue>
    </source>
</reference>
<dbReference type="Proteomes" id="UP001482620">
    <property type="component" value="Unassembled WGS sequence"/>
</dbReference>
<keyword evidence="1" id="KW-0812">Transmembrane</keyword>
<keyword evidence="1" id="KW-1133">Transmembrane helix</keyword>
<comment type="caution">
    <text evidence="2">The sequence shown here is derived from an EMBL/GenBank/DDBJ whole genome shotgun (WGS) entry which is preliminary data.</text>
</comment>
<evidence type="ECO:0000313" key="3">
    <source>
        <dbReference type="Proteomes" id="UP001482620"/>
    </source>
</evidence>
<dbReference type="EMBL" id="JAHRIQ010053274">
    <property type="protein sequence ID" value="MEQ2238685.1"/>
    <property type="molecule type" value="Genomic_DNA"/>
</dbReference>